<proteinExistence type="predicted"/>
<evidence type="ECO:0000313" key="1">
    <source>
        <dbReference type="EnsemblPlants" id="AVESA.00010b.r2.6CG1119860.1.CDS.1"/>
    </source>
</evidence>
<keyword evidence="2" id="KW-1185">Reference proteome</keyword>
<accession>A0ACD5Z7R6</accession>
<name>A0ACD5Z7R6_AVESA</name>
<organism evidence="1 2">
    <name type="scientific">Avena sativa</name>
    <name type="common">Oat</name>
    <dbReference type="NCBI Taxonomy" id="4498"/>
    <lineage>
        <taxon>Eukaryota</taxon>
        <taxon>Viridiplantae</taxon>
        <taxon>Streptophyta</taxon>
        <taxon>Embryophyta</taxon>
        <taxon>Tracheophyta</taxon>
        <taxon>Spermatophyta</taxon>
        <taxon>Magnoliopsida</taxon>
        <taxon>Liliopsida</taxon>
        <taxon>Poales</taxon>
        <taxon>Poaceae</taxon>
        <taxon>BOP clade</taxon>
        <taxon>Pooideae</taxon>
        <taxon>Poodae</taxon>
        <taxon>Poeae</taxon>
        <taxon>Poeae Chloroplast Group 1 (Aveneae type)</taxon>
        <taxon>Aveninae</taxon>
        <taxon>Avena</taxon>
    </lineage>
</organism>
<dbReference type="EnsemblPlants" id="AVESA.00010b.r2.6CG1119860.1">
    <property type="protein sequence ID" value="AVESA.00010b.r2.6CG1119860.1.CDS.1"/>
    <property type="gene ID" value="AVESA.00010b.r2.6CG1119860"/>
</dbReference>
<dbReference type="Proteomes" id="UP001732700">
    <property type="component" value="Chromosome 6C"/>
</dbReference>
<evidence type="ECO:0000313" key="2">
    <source>
        <dbReference type="Proteomes" id="UP001732700"/>
    </source>
</evidence>
<reference evidence="1" key="2">
    <citation type="submission" date="2025-09" db="UniProtKB">
        <authorList>
            <consortium name="EnsemblPlants"/>
        </authorList>
    </citation>
    <scope>IDENTIFICATION</scope>
</reference>
<sequence length="266" mass="29750">MSGMLAVVRNFHEEPVEVKRAYYTRDPARSVRYQCNQDLFQASAAKWRDTVYMDMAPTEPAPEETPAALRGIAVEYTRQVKRLGSTLLELLSEALGVQREYLEKEAGCLDWILVGGHYYPACSEPHLTMGTTTHTDNSFITVLLQDGVGSGALQVLIQENREEEERRWVDVHAVPGALVVNIGDFLQLISNDRFKSVQHRVVSKEGPRVSVACFFQTYGAAASTRVCTPIAFSDGTPSLYKSTTVEELLVSYRAKNGRRALNNFRL</sequence>
<reference evidence="1" key="1">
    <citation type="submission" date="2021-05" db="EMBL/GenBank/DDBJ databases">
        <authorList>
            <person name="Scholz U."/>
            <person name="Mascher M."/>
            <person name="Fiebig A."/>
        </authorList>
    </citation>
    <scope>NUCLEOTIDE SEQUENCE [LARGE SCALE GENOMIC DNA]</scope>
</reference>
<protein>
    <submittedName>
        <fullName evidence="1">Uncharacterized protein</fullName>
    </submittedName>
</protein>